<reference evidence="2" key="1">
    <citation type="submission" date="2025-08" db="UniProtKB">
        <authorList>
            <consortium name="Ensembl"/>
        </authorList>
    </citation>
    <scope>IDENTIFICATION</scope>
</reference>
<evidence type="ECO:0000313" key="3">
    <source>
        <dbReference type="Proteomes" id="UP000694392"/>
    </source>
</evidence>
<dbReference type="GeneTree" id="ENSGT00550000075041"/>
<dbReference type="Proteomes" id="UP000694392">
    <property type="component" value="Unplaced"/>
</dbReference>
<feature type="compositionally biased region" description="Basic and acidic residues" evidence="1">
    <location>
        <begin position="87"/>
        <end position="99"/>
    </location>
</feature>
<keyword evidence="3" id="KW-1185">Reference proteome</keyword>
<reference evidence="2" key="2">
    <citation type="submission" date="2025-09" db="UniProtKB">
        <authorList>
            <consortium name="Ensembl"/>
        </authorList>
    </citation>
    <scope>IDENTIFICATION</scope>
</reference>
<dbReference type="AlphaFoldDB" id="A0A8D0HFL1"/>
<feature type="compositionally biased region" description="Basic and acidic residues" evidence="1">
    <location>
        <begin position="67"/>
        <end position="76"/>
    </location>
</feature>
<name>A0A8D0HFL1_SPHPU</name>
<organism evidence="2 3">
    <name type="scientific">Sphenodon punctatus</name>
    <name type="common">Tuatara</name>
    <name type="synonym">Hatteria punctata</name>
    <dbReference type="NCBI Taxonomy" id="8508"/>
    <lineage>
        <taxon>Eukaryota</taxon>
        <taxon>Metazoa</taxon>
        <taxon>Chordata</taxon>
        <taxon>Craniata</taxon>
        <taxon>Vertebrata</taxon>
        <taxon>Euteleostomi</taxon>
        <taxon>Lepidosauria</taxon>
        <taxon>Sphenodontia</taxon>
        <taxon>Sphenodontidae</taxon>
        <taxon>Sphenodon</taxon>
    </lineage>
</organism>
<proteinExistence type="predicted"/>
<accession>A0A8D0HFL1</accession>
<protein>
    <submittedName>
        <fullName evidence="2">DEAD-box helicase 31</fullName>
    </submittedName>
</protein>
<feature type="region of interest" description="Disordered" evidence="1">
    <location>
        <begin position="1"/>
        <end position="99"/>
    </location>
</feature>
<gene>
    <name evidence="2" type="primary">DDX31</name>
</gene>
<evidence type="ECO:0000256" key="1">
    <source>
        <dbReference type="SAM" id="MobiDB-lite"/>
    </source>
</evidence>
<dbReference type="Ensembl" id="ENSSPUT00000022382.1">
    <property type="protein sequence ID" value="ENSSPUP00000020995.1"/>
    <property type="gene ID" value="ENSSPUG00000016144.1"/>
</dbReference>
<evidence type="ECO:0000313" key="2">
    <source>
        <dbReference type="Ensembl" id="ENSSPUP00000020995.1"/>
    </source>
</evidence>
<sequence length="163" mass="18399">MAADEGLILNVSYVPPPKFQHPPGHKRSPRSQTGKEKWQLKTFKRKSQWSDEGIPSKWKHKPPSPPIEKHVKESGSDLKGNGSFESSPKKHLADKVDESLSSRPFVKTSSLFRNNPEIPEINRAAVKQVQEKVFTSDSFSQMELHPHLVSAVMSLKLYCCVLL</sequence>